<dbReference type="GO" id="GO:0016787">
    <property type="term" value="F:hydrolase activity"/>
    <property type="evidence" value="ECO:0007669"/>
    <property type="project" value="UniProtKB-KW"/>
</dbReference>
<dbReference type="Pfam" id="PF00753">
    <property type="entry name" value="Lactamase_B"/>
    <property type="match status" value="1"/>
</dbReference>
<organism evidence="2 3">
    <name type="scientific">Natrialba swarupiae</name>
    <dbReference type="NCBI Taxonomy" id="2448032"/>
    <lineage>
        <taxon>Archaea</taxon>
        <taxon>Methanobacteriati</taxon>
        <taxon>Methanobacteriota</taxon>
        <taxon>Stenosarchaea group</taxon>
        <taxon>Halobacteria</taxon>
        <taxon>Halobacteriales</taxon>
        <taxon>Natrialbaceae</taxon>
        <taxon>Natrialba</taxon>
    </lineage>
</organism>
<name>A0A5D5ANW5_9EURY</name>
<dbReference type="Gene3D" id="1.10.10.10">
    <property type="entry name" value="Winged helix-like DNA-binding domain superfamily/Winged helix DNA-binding domain"/>
    <property type="match status" value="1"/>
</dbReference>
<dbReference type="RefSeq" id="WP_149082088.1">
    <property type="nucleotide sequence ID" value="NZ_VTAW01000018.1"/>
</dbReference>
<dbReference type="PANTHER" id="PTHR23131">
    <property type="entry name" value="ENDORIBONUCLEASE LACTB2"/>
    <property type="match status" value="1"/>
</dbReference>
<comment type="caution">
    <text evidence="2">The sequence shown here is derived from an EMBL/GenBank/DDBJ whole genome shotgun (WGS) entry which is preliminary data.</text>
</comment>
<dbReference type="EMBL" id="VTAW01000018">
    <property type="protein sequence ID" value="TYT61442.1"/>
    <property type="molecule type" value="Genomic_DNA"/>
</dbReference>
<dbReference type="InterPro" id="IPR036866">
    <property type="entry name" value="RibonucZ/Hydroxyglut_hydro"/>
</dbReference>
<keyword evidence="3" id="KW-1185">Reference proteome</keyword>
<accession>A0A5D5ANW5</accession>
<dbReference type="Proteomes" id="UP000324104">
    <property type="component" value="Unassembled WGS sequence"/>
</dbReference>
<proteinExistence type="predicted"/>
<dbReference type="InterPro" id="IPR001279">
    <property type="entry name" value="Metallo-B-lactamas"/>
</dbReference>
<protein>
    <submittedName>
        <fullName evidence="2">MBL fold metallo-hydrolase</fullName>
    </submittedName>
</protein>
<dbReference type="InterPro" id="IPR050662">
    <property type="entry name" value="Sec-metab_biosynth-thioest"/>
</dbReference>
<evidence type="ECO:0000313" key="3">
    <source>
        <dbReference type="Proteomes" id="UP000324104"/>
    </source>
</evidence>
<reference evidence="2 3" key="1">
    <citation type="submission" date="2019-08" db="EMBL/GenBank/DDBJ databases">
        <title>Archaea genome.</title>
        <authorList>
            <person name="Kajale S."/>
            <person name="Shouche Y."/>
            <person name="Deshpande N."/>
            <person name="Sharma A."/>
        </authorList>
    </citation>
    <scope>NUCLEOTIDE SEQUENCE [LARGE SCALE GENOMIC DNA]</scope>
    <source>
        <strain evidence="2 3">ESP3B_9</strain>
    </source>
</reference>
<dbReference type="AlphaFoldDB" id="A0A5D5ANW5"/>
<dbReference type="SMART" id="SM00849">
    <property type="entry name" value="Lactamase_B"/>
    <property type="match status" value="1"/>
</dbReference>
<evidence type="ECO:0000259" key="1">
    <source>
        <dbReference type="SMART" id="SM00849"/>
    </source>
</evidence>
<dbReference type="SUPFAM" id="SSF56281">
    <property type="entry name" value="Metallo-hydrolase/oxidoreductase"/>
    <property type="match status" value="1"/>
</dbReference>
<evidence type="ECO:0000313" key="2">
    <source>
        <dbReference type="EMBL" id="TYT61442.1"/>
    </source>
</evidence>
<feature type="domain" description="Metallo-beta-lactamase" evidence="1">
    <location>
        <begin position="18"/>
        <end position="178"/>
    </location>
</feature>
<dbReference type="Gene3D" id="3.60.15.10">
    <property type="entry name" value="Ribonuclease Z/Hydroxyacylglutathione hydrolase-like"/>
    <property type="match status" value="1"/>
</dbReference>
<dbReference type="PANTHER" id="PTHR23131:SF0">
    <property type="entry name" value="ENDORIBONUCLEASE LACTB2"/>
    <property type="match status" value="1"/>
</dbReference>
<keyword evidence="2" id="KW-0378">Hydrolase</keyword>
<dbReference type="InterPro" id="IPR036388">
    <property type="entry name" value="WH-like_DNA-bd_sf"/>
</dbReference>
<sequence>MRVTRHPVETTTRAPTGSTNAYLVGTDPAMLVDPAGRTDELDRAVAERGVEHVLLTHTHSDHVGAVDAYAAETGATVWARRGHVDRFRDATGRSPDRTVSPETSITLGDDAVRVLEAAGHAPDHVALVAGQNGPILCGDCAVRDGSVVVGTPEGDIRAYVRTLRRLWTIDPPTLFPGHGPVVDAPRETLERLLEHRARRERRVLAAVDSGAQTLEEILGTAYEKDLSGVYDLAEATVVCHLETLDAEGRLAWDGKRARPIRNSKR</sequence>
<gene>
    <name evidence="2" type="ORF">FYC77_13855</name>
</gene>